<proteinExistence type="predicted"/>
<accession>A0ABS4F2A8</accession>
<sequence length="1043" mass="117420">MSENNKLNYTIDLSQNTDLVLEEGLLLADKFINKNYLINLNNNDVLQIDEEMKRTNFLRLYKITKLVYDPKENVNDKLISVYSALQNLESTAILIIQSNKEKVEFFLGIRSIDNAATCGKILEKSIKGNYPGSKIEGMKNSQIEFLLNDVVTSNFENTEKSIATVSIVPSGRDEDKDRFVQGIEKFIDTMNGEEYTAIFIASPLNKEVLEKRKRGFEELYSTLSSFSKVTLAYGENYSKAVTQGMFENFSSSISNSISNTNSYSTSESSSFSTSTSRGSSFSFGGVGTNKSKSESTTKGYSSSNSWSKSVTEGSAETKGSGTNSSDTLTQGDSRNLTVNFDNKSIQNLMKKIDEHLERIKLCESFGLWECSCYFVSQDIQTAVVAANTYKALMAGNQSGVENSFVNLWSIKDGENTKKVLGYLKYCMHPKIKIPSVLDLPEQYVTPTSLISGNELPIIMGLPQKSITGVTVIEMAEFGRNVFYNNNLCSDRKIKLGKVMHMGLVENNDVLLDLNSFSSHCFITGSTGSGKSNTSYKLLEEFLKKNIKFLVIEPAKGEYKKAFASVDGINIFCTNPRYHKMLKLNPFKFNEKIHILEHLDRLIEIFNACWPMYAAMPAILKEAIEKTYISCGWDLINSIHIDNGKHKYPTFNDVLTILPNIINESSYSSDTKGDYTGALATRISSLTNGITGQIFCDSYDIEDSILFDENTIVDLSRVGSSETKSLIMGILIMKLNEYRVSTSEGENLQLKHITVIEEAHNLLKRTSTEQSQEGSNLQGKSVEMISNSIAEMRTYGEGFIIIDQSPTAVDVSAIKNTNTKIIMRLPDQNDCIAVGKAAALNESQTNEIAKLSTGSAVVIQNNWLEPVLTQIDKCSNEYNGKELYVTQNQIIKLRGAIVKELYSQFINSKYNLDKIIKIIDRCDITNDKKNEYILFIKNIYSILPFNISVKYFSEVITNLIGCKNLFDIIPISLKKVDLIDKDQLSSDEINIINNWYDKFFKYLENYAEFNDDNIKRELSKYLIYYRASELNDNKFLLVYEVVFN</sequence>
<feature type="region of interest" description="Disordered" evidence="1">
    <location>
        <begin position="264"/>
        <end position="333"/>
    </location>
</feature>
<comment type="caution">
    <text evidence="3">The sequence shown here is derived from an EMBL/GenBank/DDBJ whole genome shotgun (WGS) entry which is preliminary data.</text>
</comment>
<dbReference type="RefSeq" id="WP_209797291.1">
    <property type="nucleotide sequence ID" value="NZ_JAGGJZ010000006.1"/>
</dbReference>
<feature type="domain" description="Helicase HerA central" evidence="2">
    <location>
        <begin position="505"/>
        <end position="730"/>
    </location>
</feature>
<feature type="compositionally biased region" description="Low complexity" evidence="1">
    <location>
        <begin position="264"/>
        <end position="283"/>
    </location>
</feature>
<evidence type="ECO:0000313" key="4">
    <source>
        <dbReference type="Proteomes" id="UP000783390"/>
    </source>
</evidence>
<organism evidence="3 4">
    <name type="scientific">Clostridium moniliforme</name>
    <dbReference type="NCBI Taxonomy" id="39489"/>
    <lineage>
        <taxon>Bacteria</taxon>
        <taxon>Bacillati</taxon>
        <taxon>Bacillota</taxon>
        <taxon>Clostridia</taxon>
        <taxon>Eubacteriales</taxon>
        <taxon>Clostridiaceae</taxon>
        <taxon>Clostridium</taxon>
    </lineage>
</organism>
<dbReference type="PANTHER" id="PTHR42957:SF1">
    <property type="entry name" value="HELICASE MJ1565-RELATED"/>
    <property type="match status" value="1"/>
</dbReference>
<evidence type="ECO:0000256" key="1">
    <source>
        <dbReference type="SAM" id="MobiDB-lite"/>
    </source>
</evidence>
<dbReference type="Gene3D" id="3.40.50.300">
    <property type="entry name" value="P-loop containing nucleotide triphosphate hydrolases"/>
    <property type="match status" value="2"/>
</dbReference>
<reference evidence="3 4" key="1">
    <citation type="submission" date="2021-03" db="EMBL/GenBank/DDBJ databases">
        <title>Genomic Encyclopedia of Type Strains, Phase IV (KMG-IV): sequencing the most valuable type-strain genomes for metagenomic binning, comparative biology and taxonomic classification.</title>
        <authorList>
            <person name="Goeker M."/>
        </authorList>
    </citation>
    <scope>NUCLEOTIDE SEQUENCE [LARGE SCALE GENOMIC DNA]</scope>
    <source>
        <strain evidence="3 4">DSM 3984</strain>
    </source>
</reference>
<dbReference type="Pfam" id="PF01935">
    <property type="entry name" value="DUF87"/>
    <property type="match status" value="1"/>
</dbReference>
<dbReference type="InterPro" id="IPR008571">
    <property type="entry name" value="HerA-like"/>
</dbReference>
<feature type="compositionally biased region" description="Low complexity" evidence="1">
    <location>
        <begin position="294"/>
        <end position="311"/>
    </location>
</feature>
<dbReference type="InterPro" id="IPR027417">
    <property type="entry name" value="P-loop_NTPase"/>
</dbReference>
<dbReference type="Proteomes" id="UP000783390">
    <property type="component" value="Unassembled WGS sequence"/>
</dbReference>
<evidence type="ECO:0000313" key="3">
    <source>
        <dbReference type="EMBL" id="MBP1890371.1"/>
    </source>
</evidence>
<keyword evidence="4" id="KW-1185">Reference proteome</keyword>
<dbReference type="PANTHER" id="PTHR42957">
    <property type="entry name" value="HELICASE MJ1565-RELATED"/>
    <property type="match status" value="1"/>
</dbReference>
<gene>
    <name evidence="3" type="ORF">J2Z53_001966</name>
</gene>
<feature type="compositionally biased region" description="Polar residues" evidence="1">
    <location>
        <begin position="312"/>
        <end position="333"/>
    </location>
</feature>
<name>A0ABS4F2A8_9CLOT</name>
<dbReference type="SUPFAM" id="SSF52540">
    <property type="entry name" value="P-loop containing nucleoside triphosphate hydrolases"/>
    <property type="match status" value="1"/>
</dbReference>
<evidence type="ECO:0000259" key="2">
    <source>
        <dbReference type="Pfam" id="PF01935"/>
    </source>
</evidence>
<protein>
    <recommendedName>
        <fullName evidence="2">Helicase HerA central domain-containing protein</fullName>
    </recommendedName>
</protein>
<dbReference type="InterPro" id="IPR002789">
    <property type="entry name" value="HerA_central"/>
</dbReference>
<dbReference type="EMBL" id="JAGGJZ010000006">
    <property type="protein sequence ID" value="MBP1890371.1"/>
    <property type="molecule type" value="Genomic_DNA"/>
</dbReference>